<evidence type="ECO:0000256" key="3">
    <source>
        <dbReference type="SAM" id="SignalP"/>
    </source>
</evidence>
<evidence type="ECO:0000256" key="2">
    <source>
        <dbReference type="ARBA" id="ARBA00022729"/>
    </source>
</evidence>
<comment type="similarity">
    <text evidence="1">Belongs to the leucine-binding protein family.</text>
</comment>
<dbReference type="EMBL" id="VFPQ01000001">
    <property type="protein sequence ID" value="TQM77737.1"/>
    <property type="molecule type" value="Genomic_DNA"/>
</dbReference>
<name>A0A543J4I0_9ACTN</name>
<organism evidence="5 6">
    <name type="scientific">Thermopolyspora flexuosa</name>
    <dbReference type="NCBI Taxonomy" id="103836"/>
    <lineage>
        <taxon>Bacteria</taxon>
        <taxon>Bacillati</taxon>
        <taxon>Actinomycetota</taxon>
        <taxon>Actinomycetes</taxon>
        <taxon>Streptosporangiales</taxon>
        <taxon>Streptosporangiaceae</taxon>
        <taxon>Thermopolyspora</taxon>
    </lineage>
</organism>
<evidence type="ECO:0000313" key="5">
    <source>
        <dbReference type="EMBL" id="TQM77737.1"/>
    </source>
</evidence>
<feature type="chain" id="PRO_5039320710" evidence="3">
    <location>
        <begin position="27"/>
        <end position="408"/>
    </location>
</feature>
<keyword evidence="2 3" id="KW-0732">Signal</keyword>
<dbReference type="PANTHER" id="PTHR30483">
    <property type="entry name" value="LEUCINE-SPECIFIC-BINDING PROTEIN"/>
    <property type="match status" value="1"/>
</dbReference>
<dbReference type="InterPro" id="IPR028081">
    <property type="entry name" value="Leu-bd"/>
</dbReference>
<dbReference type="Pfam" id="PF13458">
    <property type="entry name" value="Peripla_BP_6"/>
    <property type="match status" value="1"/>
</dbReference>
<proteinExistence type="inferred from homology"/>
<sequence length="408" mass="42536">MADRFANRKRALKAGVGALLSAIVCAACGNGGGTGTAAEGDGANRPLVLGSVFALTGPQSQAPYVNGVRFAVEEINAAGGVNGQKIELKEYDDALNAQKSASAAQLAVSEGVDVVIGGPTAIQTNAAAPIYQRAGVVHLNMASSTAVAKDESFGGDLTFRVVTPMPEQIHAAAEYLIKEVKVKKVGLLGLNTDFGQNALPLYAEKFQAAGVEVIDSKLYPQDAKDLTNELLAMRGADAIVDWGFPNQFALATKTAYQNGMGDIPHLGPSAVGIVNTLGLVPVENRDSLIGMSSCDPAADTRPHVQEWAKRFQARFDAVADASAASGYDAVQLAKAAVEAAGSLDRAKIAEALTTLTLSQNTMCASTYKSDDRHELMHEAVVISYAKGEPKELARYTAAELAGTGRKQG</sequence>
<evidence type="ECO:0000259" key="4">
    <source>
        <dbReference type="Pfam" id="PF13458"/>
    </source>
</evidence>
<feature type="domain" description="Leucine-binding protein" evidence="4">
    <location>
        <begin position="49"/>
        <end position="385"/>
    </location>
</feature>
<dbReference type="AlphaFoldDB" id="A0A543J4I0"/>
<feature type="signal peptide" evidence="3">
    <location>
        <begin position="1"/>
        <end position="26"/>
    </location>
</feature>
<dbReference type="Proteomes" id="UP000319213">
    <property type="component" value="Unassembled WGS sequence"/>
</dbReference>
<dbReference type="PANTHER" id="PTHR30483:SF6">
    <property type="entry name" value="PERIPLASMIC BINDING PROTEIN OF ABC TRANSPORTER FOR NATURAL AMINO ACIDS"/>
    <property type="match status" value="1"/>
</dbReference>
<evidence type="ECO:0000256" key="1">
    <source>
        <dbReference type="ARBA" id="ARBA00010062"/>
    </source>
</evidence>
<gene>
    <name evidence="5" type="ORF">FHX40_4508</name>
</gene>
<dbReference type="InterPro" id="IPR051010">
    <property type="entry name" value="BCAA_transport"/>
</dbReference>
<protein>
    <submittedName>
        <fullName evidence="5">Amino acid/amide ABC transporter substrate-binding protein (HAAT family)</fullName>
    </submittedName>
</protein>
<dbReference type="SUPFAM" id="SSF53822">
    <property type="entry name" value="Periplasmic binding protein-like I"/>
    <property type="match status" value="1"/>
</dbReference>
<comment type="caution">
    <text evidence="5">The sequence shown here is derived from an EMBL/GenBank/DDBJ whole genome shotgun (WGS) entry which is preliminary data.</text>
</comment>
<evidence type="ECO:0000313" key="6">
    <source>
        <dbReference type="Proteomes" id="UP000319213"/>
    </source>
</evidence>
<accession>A0A543J4I0</accession>
<keyword evidence="6" id="KW-1185">Reference proteome</keyword>
<dbReference type="InterPro" id="IPR028082">
    <property type="entry name" value="Peripla_BP_I"/>
</dbReference>
<dbReference type="RefSeq" id="WP_170198930.1">
    <property type="nucleotide sequence ID" value="NZ_BMPV01000002.1"/>
</dbReference>
<reference evidence="5 6" key="1">
    <citation type="submission" date="2019-06" db="EMBL/GenBank/DDBJ databases">
        <title>Sequencing the genomes of 1000 actinobacteria strains.</title>
        <authorList>
            <person name="Klenk H.-P."/>
        </authorList>
    </citation>
    <scope>NUCLEOTIDE SEQUENCE [LARGE SCALE GENOMIC DNA]</scope>
    <source>
        <strain evidence="5 6">DSM 43186</strain>
    </source>
</reference>
<dbReference type="Gene3D" id="3.40.50.2300">
    <property type="match status" value="2"/>
</dbReference>